<organism evidence="1">
    <name type="scientific">Lutzomyia longipalpis</name>
    <name type="common">Sand fly</name>
    <dbReference type="NCBI Taxonomy" id="7200"/>
    <lineage>
        <taxon>Eukaryota</taxon>
        <taxon>Metazoa</taxon>
        <taxon>Ecdysozoa</taxon>
        <taxon>Arthropoda</taxon>
        <taxon>Hexapoda</taxon>
        <taxon>Insecta</taxon>
        <taxon>Pterygota</taxon>
        <taxon>Neoptera</taxon>
        <taxon>Endopterygota</taxon>
        <taxon>Diptera</taxon>
        <taxon>Nematocera</taxon>
        <taxon>Psychodoidea</taxon>
        <taxon>Psychodidae</taxon>
        <taxon>Lutzomyia</taxon>
        <taxon>Lutzomyia</taxon>
    </lineage>
</organism>
<sequence length="124" mass="13900">MARALLAPPLPAGAPSLRRKIRLRPRGEVVATAAAALPRRLLTDILLCCPLPRCPTPPPCCAAAIPRRFCLLDARRKFLWEFERCNCPPRILGPPRRLCPMRFAIFVIDDVRLILPALNWSVTL</sequence>
<accession>A0A7G3ALE2</accession>
<evidence type="ECO:0000313" key="1">
    <source>
        <dbReference type="EMBL" id="MBC1173145.1"/>
    </source>
</evidence>
<protein>
    <submittedName>
        <fullName evidence="1">Putative secreted protein</fullName>
    </submittedName>
</protein>
<name>A0A7G3ALE2_LUTLO</name>
<dbReference type="EMBL" id="GITU01004442">
    <property type="protein sequence ID" value="MBC1173145.1"/>
    <property type="molecule type" value="Transcribed_RNA"/>
</dbReference>
<proteinExistence type="predicted"/>
<reference evidence="1" key="1">
    <citation type="journal article" date="2020" name="BMC">
        <title>Leishmania infection induces a limited differential gene expression in the sand fly midgut.</title>
        <authorList>
            <person name="Coutinho-Abreu I.V."/>
            <person name="Serafim T.D."/>
            <person name="Meneses C."/>
            <person name="Kamhawi S."/>
            <person name="Oliveira F."/>
            <person name="Valenzuela J.G."/>
        </authorList>
    </citation>
    <scope>NUCLEOTIDE SEQUENCE</scope>
    <source>
        <strain evidence="1">Jacobina</strain>
        <tissue evidence="1">Midgut</tissue>
    </source>
</reference>
<dbReference type="AlphaFoldDB" id="A0A7G3ALE2"/>